<feature type="region of interest" description="Disordered" evidence="1">
    <location>
        <begin position="1"/>
        <end position="22"/>
    </location>
</feature>
<evidence type="ECO:0000256" key="1">
    <source>
        <dbReference type="SAM" id="MobiDB-lite"/>
    </source>
</evidence>
<accession>A0A4S8PQW4</accession>
<dbReference type="Proteomes" id="UP000305792">
    <property type="component" value="Unassembled WGS sequence"/>
</dbReference>
<dbReference type="RefSeq" id="WP_136528538.1">
    <property type="nucleotide sequence ID" value="NZ_STGX01000003.1"/>
</dbReference>
<sequence length="116" mass="12567">MADATTLADPEPQRNRRSDGASGLVGYLGDFTRGPAVFTVYDLGPETGVYPAGPNRYLIDCEDGARPYEICRFTGDLEDPPVWRGAWNDDPWCPWILAKARKLAAGSKSGSRSGST</sequence>
<organism evidence="2 3">
    <name type="scientific">Glycomyces paridis</name>
    <dbReference type="NCBI Taxonomy" id="2126555"/>
    <lineage>
        <taxon>Bacteria</taxon>
        <taxon>Bacillati</taxon>
        <taxon>Actinomycetota</taxon>
        <taxon>Actinomycetes</taxon>
        <taxon>Glycomycetales</taxon>
        <taxon>Glycomycetaceae</taxon>
        <taxon>Glycomyces</taxon>
    </lineage>
</organism>
<dbReference type="AlphaFoldDB" id="A0A4S8PQW4"/>
<proteinExistence type="predicted"/>
<evidence type="ECO:0000313" key="2">
    <source>
        <dbReference type="EMBL" id="THV30674.1"/>
    </source>
</evidence>
<gene>
    <name evidence="2" type="ORF">E9998_04610</name>
</gene>
<dbReference type="EMBL" id="STGX01000003">
    <property type="protein sequence ID" value="THV30674.1"/>
    <property type="molecule type" value="Genomic_DNA"/>
</dbReference>
<name>A0A4S8PQW4_9ACTN</name>
<protein>
    <submittedName>
        <fullName evidence="2">Uncharacterized protein</fullName>
    </submittedName>
</protein>
<comment type="caution">
    <text evidence="2">The sequence shown here is derived from an EMBL/GenBank/DDBJ whole genome shotgun (WGS) entry which is preliminary data.</text>
</comment>
<dbReference type="OrthoDB" id="5187600at2"/>
<evidence type="ECO:0000313" key="3">
    <source>
        <dbReference type="Proteomes" id="UP000305792"/>
    </source>
</evidence>
<reference evidence="2 3" key="1">
    <citation type="journal article" date="2018" name="Int. J. Syst. Evol. Microbiol.">
        <title>Glycomyces paridis sp. nov., isolated from the medicinal plant Paris polyphylla.</title>
        <authorList>
            <person name="Fang X.M."/>
            <person name="Bai J.L."/>
            <person name="Su J."/>
            <person name="Zhao L.L."/>
            <person name="Liu H.Y."/>
            <person name="Ma B.P."/>
            <person name="Zhang Y.Q."/>
            <person name="Yu L.Y."/>
        </authorList>
    </citation>
    <scope>NUCLEOTIDE SEQUENCE [LARGE SCALE GENOMIC DNA]</scope>
    <source>
        <strain evidence="2 3">CPCC 204357</strain>
    </source>
</reference>
<keyword evidence="3" id="KW-1185">Reference proteome</keyword>